<keyword evidence="2" id="KW-0175">Coiled coil</keyword>
<evidence type="ECO:0000313" key="4">
    <source>
        <dbReference type="Proteomes" id="UP000516072"/>
    </source>
</evidence>
<dbReference type="InterPro" id="IPR010131">
    <property type="entry name" value="MdtP/NodT-like"/>
</dbReference>
<sequence>MINFFNAMVLKKSIFLALVIILSQVITKSLYASQEKIAQNITITQLVELVLSYSPGIKAQQAAVTAANYRIIPAGNLDDPTLSYYTAPATLGNHQRFSQQIEFSQPLPWPGKLALRKQVAEEQAHEAVTDEDVLRLQMATAAKTLYAEWFYVHKALDINKKHQQLFKTLQQVSETQYKVGRSGQKDSLQAQMAQARLKVKAASLQRQLRETQTQINVLLNRPVETLVPSPVDLHGLNKLTLPEHIEQLSFREQHPEILRVYAQIARIEAQKGLAEKNFYPDFQAIAGYNNFWEQPSQRWNIGLAVNLPINYGNKRGAALDAAQADLNRAQWQLTDEKERLLGQLETSQAAIEESQKIIRLYTNQLLPLTESNFKTAQANYRTGIGLFSTVIDAENEQLRTADELARADADYVRSLANLEYWLGVPLPILIVSNTIANR</sequence>
<keyword evidence="4" id="KW-1185">Reference proteome</keyword>
<dbReference type="GO" id="GO:0015562">
    <property type="term" value="F:efflux transmembrane transporter activity"/>
    <property type="evidence" value="ECO:0007669"/>
    <property type="project" value="InterPro"/>
</dbReference>
<accession>A0A7G1Q9H5</accession>
<dbReference type="KEGG" id="ntg:NSCAC_0610"/>
<evidence type="ECO:0000256" key="2">
    <source>
        <dbReference type="SAM" id="Coils"/>
    </source>
</evidence>
<dbReference type="InterPro" id="IPR003423">
    <property type="entry name" value="OMP_efflux"/>
</dbReference>
<dbReference type="Gene3D" id="1.20.1600.10">
    <property type="entry name" value="Outer membrane efflux proteins (OEP)"/>
    <property type="match status" value="1"/>
</dbReference>
<name>A0A7G1Q9H5_9GAMM</name>
<dbReference type="AlphaFoldDB" id="A0A7G1Q9H5"/>
<gene>
    <name evidence="3" type="ORF">NSCAC_0610</name>
</gene>
<protein>
    <submittedName>
        <fullName evidence="3">Outer membrane efflux protein</fullName>
    </submittedName>
</protein>
<reference evidence="3 4" key="1">
    <citation type="submission" date="2020-03" db="EMBL/GenBank/DDBJ databases">
        <authorList>
            <person name="Picone N."/>
        </authorList>
    </citation>
    <scope>NUCLEOTIDE SEQUENCE [LARGE SCALE GENOMIC DNA]</scope>
    <source>
        <strain evidence="3">NSCAC1</strain>
    </source>
</reference>
<dbReference type="PANTHER" id="PTHR30203">
    <property type="entry name" value="OUTER MEMBRANE CATION EFFLUX PROTEIN"/>
    <property type="match status" value="1"/>
</dbReference>
<organism evidence="3 4">
    <name type="scientific">Candidatus Nitrosacidococcus tergens</name>
    <dbReference type="NCBI Taxonomy" id="553981"/>
    <lineage>
        <taxon>Bacteria</taxon>
        <taxon>Pseudomonadati</taxon>
        <taxon>Pseudomonadota</taxon>
        <taxon>Gammaproteobacteria</taxon>
        <taxon>Chromatiales</taxon>
        <taxon>Chromatiaceae</taxon>
        <taxon>Candidatus Nitrosacidococcus</taxon>
    </lineage>
</organism>
<dbReference type="SUPFAM" id="SSF56954">
    <property type="entry name" value="Outer membrane efflux proteins (OEP)"/>
    <property type="match status" value="1"/>
</dbReference>
<evidence type="ECO:0000313" key="3">
    <source>
        <dbReference type="EMBL" id="CAB1275325.1"/>
    </source>
</evidence>
<dbReference type="Proteomes" id="UP000516072">
    <property type="component" value="Chromosome"/>
</dbReference>
<dbReference type="Pfam" id="PF02321">
    <property type="entry name" value="OEP"/>
    <property type="match status" value="1"/>
</dbReference>
<proteinExistence type="inferred from homology"/>
<evidence type="ECO:0000256" key="1">
    <source>
        <dbReference type="ARBA" id="ARBA00007613"/>
    </source>
</evidence>
<dbReference type="EMBL" id="LR778175">
    <property type="protein sequence ID" value="CAB1275325.1"/>
    <property type="molecule type" value="Genomic_DNA"/>
</dbReference>
<comment type="similarity">
    <text evidence="1">Belongs to the outer membrane factor (OMF) (TC 1.B.17) family.</text>
</comment>
<feature type="coiled-coil region" evidence="2">
    <location>
        <begin position="185"/>
        <end position="221"/>
    </location>
</feature>